<dbReference type="Pfam" id="PF04577">
    <property type="entry name" value="Glyco_transf_61"/>
    <property type="match status" value="1"/>
</dbReference>
<feature type="region of interest" description="Disordered" evidence="1">
    <location>
        <begin position="577"/>
        <end position="598"/>
    </location>
</feature>
<feature type="region of interest" description="Disordered" evidence="1">
    <location>
        <begin position="172"/>
        <end position="294"/>
    </location>
</feature>
<keyword evidence="4" id="KW-1185">Reference proteome</keyword>
<gene>
    <name evidence="3" type="ORF">CCMP2556_LOCUS42327</name>
</gene>
<feature type="compositionally biased region" description="Low complexity" evidence="1">
    <location>
        <begin position="442"/>
        <end position="460"/>
    </location>
</feature>
<feature type="compositionally biased region" description="Low complexity" evidence="1">
    <location>
        <begin position="492"/>
        <end position="514"/>
    </location>
</feature>
<feature type="region of interest" description="Disordered" evidence="1">
    <location>
        <begin position="386"/>
        <end position="514"/>
    </location>
</feature>
<feature type="compositionally biased region" description="Acidic residues" evidence="1">
    <location>
        <begin position="579"/>
        <end position="594"/>
    </location>
</feature>
<organism evidence="3 4">
    <name type="scientific">Durusdinium trenchii</name>
    <dbReference type="NCBI Taxonomy" id="1381693"/>
    <lineage>
        <taxon>Eukaryota</taxon>
        <taxon>Sar</taxon>
        <taxon>Alveolata</taxon>
        <taxon>Dinophyceae</taxon>
        <taxon>Suessiales</taxon>
        <taxon>Symbiodiniaceae</taxon>
        <taxon>Durusdinium</taxon>
    </lineage>
</organism>
<comment type="caution">
    <text evidence="3">The sequence shown here is derived from an EMBL/GenBank/DDBJ whole genome shotgun (WGS) entry which is preliminary data.</text>
</comment>
<feature type="region of interest" description="Disordered" evidence="1">
    <location>
        <begin position="649"/>
        <end position="713"/>
    </location>
</feature>
<sequence length="1131" mass="126095">MYARPQCTFYRVCQTCEAQKRCYKCGAAKPESAFGAAAWKGRHADRRVCRDCAMKVKGAWRCAVCTERKARNGFSAWSRQRAAPQDGTQRCNACVLSAAKRAAAQRANNRRARRRGRPARADARVYSCHGQRLPRSVAHRAIRRLAATRTKVAEEKRQQVIGLVREEIADHVRQKQAEDEVLFPRAQEPNRSKESQTAQSKTEPEAQRLSTDSMPSRKRRMEPRQDKRAQPTPTKTQPRTQTMQVAQAEPAAKCAEDVSVSSQARTAPPPQRKSQAKPQQATQATPTVAQTTNAPPAKLAGQTAAAETFQYACPFCEVSVTSTVRTGQVDHRRVCGKLFRVKDGHVAAKNLVYACPFCNGTVASNVRTGRVDHRTVRGNRFHVKEGTVSTQTRQHEVLAPRAQEPNRRKERQMAQSKTEPEAQRLSTDSLPSRKRHMEPQQDKQAQPTPTKTQPCTQTTQVAQAEPAAKRAKHVSVSSQARTAPPPLRNSHAKPQQETQATPTAAQTTLAPPAKLAGQTAAEEIFHYVTCQEFCAACSTNEPVQLDTLVKIFDKDRKLGCLENFFLDKTLGEVRRAAEAESDSAAQEEELDDSEEAHAEHSRVVQAYRDVQFMLKDLGRIEQLALKTAQDLDVNPNTLGLVGTSNHPGVAAPAGSVPPKLKRSVSEDSIGDEASMEKRDPRDIEFGARRPVETTGSGMAGTEPTELEVGKQKSPRTFPVLRSFKALDAEKAERKKDATAAFADVSVYLGASVRDRSSQTLYGTFHEHATSVLARSVRDVFHVQTILNGRFLYPTQEGRGHFSTVASWWEAANNSRYYWPPRGTGDLASCDYSPNGTVVVFRGFSFLSFQYGHVLHDLLPVLVWMAASFPQGKLAVELDDKKKIKAFLRWFDPDLKRRAFFIEPEKVVCATTLLAVVPNSCCSSPQYLRIPQLFNHLKQRISRTHVWNEATQVVYEIRLPNTAEHGRLLSSAHSEEVLQLAKKMLRYYSLPDDVIEFDGTSRGATASFQEQFRIFNSAYLVFGPHGTGFSNIIWMRCDQPVAVIEFVCGAHSRNVRGCLRSGAGFATYWTLLGGAQWVRYFHVFVQDTSTEVNDFMEVDLLGFSMALRAALTNITVERQTLKKTTETERLEP</sequence>
<feature type="compositionally biased region" description="Basic residues" evidence="1">
    <location>
        <begin position="108"/>
        <end position="118"/>
    </location>
</feature>
<dbReference type="InterPro" id="IPR049625">
    <property type="entry name" value="Glyco_transf_61_cat"/>
</dbReference>
<feature type="compositionally biased region" description="Low complexity" evidence="1">
    <location>
        <begin position="230"/>
        <end position="242"/>
    </location>
</feature>
<evidence type="ECO:0000313" key="3">
    <source>
        <dbReference type="EMBL" id="CAK9087560.1"/>
    </source>
</evidence>
<evidence type="ECO:0000256" key="1">
    <source>
        <dbReference type="SAM" id="MobiDB-lite"/>
    </source>
</evidence>
<dbReference type="EMBL" id="CAXAMN010024550">
    <property type="protein sequence ID" value="CAK9087560.1"/>
    <property type="molecule type" value="Genomic_DNA"/>
</dbReference>
<feature type="compositionally biased region" description="Low complexity" evidence="1">
    <location>
        <begin position="276"/>
        <end position="294"/>
    </location>
</feature>
<feature type="compositionally biased region" description="Basic and acidic residues" evidence="1">
    <location>
        <begin position="674"/>
        <end position="691"/>
    </location>
</feature>
<feature type="compositionally biased region" description="Low complexity" evidence="1">
    <location>
        <begin position="649"/>
        <end position="658"/>
    </location>
</feature>
<evidence type="ECO:0000259" key="2">
    <source>
        <dbReference type="Pfam" id="PF04577"/>
    </source>
</evidence>
<evidence type="ECO:0000313" key="4">
    <source>
        <dbReference type="Proteomes" id="UP001642484"/>
    </source>
</evidence>
<protein>
    <recommendedName>
        <fullName evidence="2">Glycosyltransferase 61 catalytic domain-containing protein</fullName>
    </recommendedName>
</protein>
<feature type="region of interest" description="Disordered" evidence="1">
    <location>
        <begin position="105"/>
        <end position="124"/>
    </location>
</feature>
<proteinExistence type="predicted"/>
<name>A0ABP0QI92_9DINO</name>
<dbReference type="Proteomes" id="UP001642484">
    <property type="component" value="Unassembled WGS sequence"/>
</dbReference>
<reference evidence="3 4" key="1">
    <citation type="submission" date="2024-02" db="EMBL/GenBank/DDBJ databases">
        <authorList>
            <person name="Chen Y."/>
            <person name="Shah S."/>
            <person name="Dougan E. K."/>
            <person name="Thang M."/>
            <person name="Chan C."/>
        </authorList>
    </citation>
    <scope>NUCLEOTIDE SEQUENCE [LARGE SCALE GENOMIC DNA]</scope>
</reference>
<feature type="domain" description="Glycosyltransferase 61 catalytic" evidence="2">
    <location>
        <begin position="850"/>
        <end position="1035"/>
    </location>
</feature>
<accession>A0ABP0QI92</accession>